<dbReference type="EC" id="2.1.1.-" evidence="3"/>
<dbReference type="Proteomes" id="UP000245959">
    <property type="component" value="Unassembled WGS sequence"/>
</dbReference>
<sequence>MQIVNMKITDVRPYEKNPRFNDDAVEAVANSIREFGWRAPIVVDKDMVIICGHTRLKAAKKLGLEEVPVHIASDLSPEQIQAYRIADNKTGEIAEWNYELLPLELRELQESEFDLSLLGFDTEELDRMLNGSDDNTVTEGETEADAVPEVPEIPKSKRGEKYQLGDHILLCGDSTVPDDIAKLMGDEQADLYLVDPPYNVALEGSNGLTIQNDNMSDSKFREFLTKAFSCAADVLKPGSAFYIFHSDSESCNFRLASGDTDLEVHQTLYWVKNAFVLGRFDYHYQSESCLYGWKPGAAHRWYSDRCQTNILNFDKPKHNDVHPSMKPVDMLVYLIQNSSKRGELVLDNFGGSGSTLIACEQTGRKCRMIELDEKYVDVIRKRWAEFTHGEGCDWESLTPAINKKENINA</sequence>
<dbReference type="SUPFAM" id="SSF110849">
    <property type="entry name" value="ParB/Sulfiredoxin"/>
    <property type="match status" value="1"/>
</dbReference>
<evidence type="ECO:0000256" key="2">
    <source>
        <dbReference type="ARBA" id="ARBA00022679"/>
    </source>
</evidence>
<evidence type="ECO:0000256" key="3">
    <source>
        <dbReference type="RuleBase" id="RU362026"/>
    </source>
</evidence>
<gene>
    <name evidence="6" type="ORF">C8D82_12537</name>
</gene>
<dbReference type="Gene3D" id="3.90.1530.10">
    <property type="entry name" value="Conserved hypothetical protein from pyrococcus furiosus pfu- 392566-001, ParB domain"/>
    <property type="match status" value="1"/>
</dbReference>
<keyword evidence="7" id="KW-1185">Reference proteome</keyword>
<proteinExistence type="inferred from homology"/>
<name>A0A2U1AQB9_9BACT</name>
<feature type="domain" description="ParB-like N-terminal" evidence="5">
    <location>
        <begin position="4"/>
        <end position="89"/>
    </location>
</feature>
<organism evidence="6 7">
    <name type="scientific">Victivallis vadensis</name>
    <dbReference type="NCBI Taxonomy" id="172901"/>
    <lineage>
        <taxon>Bacteria</taxon>
        <taxon>Pseudomonadati</taxon>
        <taxon>Lentisphaerota</taxon>
        <taxon>Lentisphaeria</taxon>
        <taxon>Victivallales</taxon>
        <taxon>Victivallaceae</taxon>
        <taxon>Victivallis</taxon>
    </lineage>
</organism>
<evidence type="ECO:0000313" key="6">
    <source>
        <dbReference type="EMBL" id="PVY38612.1"/>
    </source>
</evidence>
<keyword evidence="2 6" id="KW-0808">Transferase</keyword>
<dbReference type="InterPro" id="IPR050336">
    <property type="entry name" value="Chromosome_partition/occlusion"/>
</dbReference>
<evidence type="ECO:0000259" key="5">
    <source>
        <dbReference type="SMART" id="SM00470"/>
    </source>
</evidence>
<comment type="caution">
    <text evidence="6">The sequence shown here is derived from an EMBL/GenBank/DDBJ whole genome shotgun (WGS) entry which is preliminary data.</text>
</comment>
<evidence type="ECO:0000256" key="1">
    <source>
        <dbReference type="ARBA" id="ARBA00022603"/>
    </source>
</evidence>
<keyword evidence="1 6" id="KW-0489">Methyltransferase</keyword>
<dbReference type="PIRSF" id="PIRSF036758">
    <property type="entry name" value="Aden_M_ParB"/>
    <property type="match status" value="1"/>
</dbReference>
<dbReference type="Pfam" id="PF02195">
    <property type="entry name" value="ParB_N"/>
    <property type="match status" value="1"/>
</dbReference>
<dbReference type="AlphaFoldDB" id="A0A2U1AQB9"/>
<dbReference type="GO" id="GO:0007059">
    <property type="term" value="P:chromosome segregation"/>
    <property type="evidence" value="ECO:0007669"/>
    <property type="project" value="TreeGrafter"/>
</dbReference>
<dbReference type="InterPro" id="IPR029063">
    <property type="entry name" value="SAM-dependent_MTases_sf"/>
</dbReference>
<dbReference type="InterPro" id="IPR015840">
    <property type="entry name" value="DNA_MeTrfase_ParB"/>
</dbReference>
<feature type="region of interest" description="Disordered" evidence="4">
    <location>
        <begin position="136"/>
        <end position="158"/>
    </location>
</feature>
<dbReference type="SMART" id="SM00470">
    <property type="entry name" value="ParB"/>
    <property type="match status" value="1"/>
</dbReference>
<dbReference type="GO" id="GO:0005694">
    <property type="term" value="C:chromosome"/>
    <property type="evidence" value="ECO:0007669"/>
    <property type="project" value="TreeGrafter"/>
</dbReference>
<evidence type="ECO:0000313" key="7">
    <source>
        <dbReference type="Proteomes" id="UP000245959"/>
    </source>
</evidence>
<dbReference type="CDD" id="cd16402">
    <property type="entry name" value="ParB_N_like_MT"/>
    <property type="match status" value="1"/>
</dbReference>
<dbReference type="SUPFAM" id="SSF53335">
    <property type="entry name" value="S-adenosyl-L-methionine-dependent methyltransferases"/>
    <property type="match status" value="1"/>
</dbReference>
<dbReference type="RefSeq" id="WP_116884983.1">
    <property type="nucleotide sequence ID" value="NZ_CABMMC010000001.1"/>
</dbReference>
<dbReference type="GO" id="GO:0003677">
    <property type="term" value="F:DNA binding"/>
    <property type="evidence" value="ECO:0007669"/>
    <property type="project" value="InterPro"/>
</dbReference>
<dbReference type="GO" id="GO:0045881">
    <property type="term" value="P:positive regulation of sporulation resulting in formation of a cellular spore"/>
    <property type="evidence" value="ECO:0007669"/>
    <property type="project" value="TreeGrafter"/>
</dbReference>
<reference evidence="6 7" key="1">
    <citation type="submission" date="2018-04" db="EMBL/GenBank/DDBJ databases">
        <title>Genomic Encyclopedia of Type Strains, Phase IV (KMG-IV): sequencing the most valuable type-strain genomes for metagenomic binning, comparative biology and taxonomic classification.</title>
        <authorList>
            <person name="Goeker M."/>
        </authorList>
    </citation>
    <scope>NUCLEOTIDE SEQUENCE [LARGE SCALE GENOMIC DNA]</scope>
    <source>
        <strain evidence="6 7">DSM 14823</strain>
    </source>
</reference>
<dbReference type="InterPro" id="IPR001091">
    <property type="entry name" value="RM_Methyltransferase"/>
</dbReference>
<dbReference type="PRINTS" id="PR00508">
    <property type="entry name" value="S21N4MTFRASE"/>
</dbReference>
<dbReference type="InterPro" id="IPR002941">
    <property type="entry name" value="DNA_methylase_N4/N6"/>
</dbReference>
<dbReference type="Gene3D" id="3.40.50.150">
    <property type="entry name" value="Vaccinia Virus protein VP39"/>
    <property type="match status" value="1"/>
</dbReference>
<evidence type="ECO:0000256" key="4">
    <source>
        <dbReference type="SAM" id="MobiDB-lite"/>
    </source>
</evidence>
<dbReference type="GeneID" id="78296269"/>
<dbReference type="EMBL" id="QEKH01000025">
    <property type="protein sequence ID" value="PVY38612.1"/>
    <property type="molecule type" value="Genomic_DNA"/>
</dbReference>
<dbReference type="InterPro" id="IPR036086">
    <property type="entry name" value="ParB/Sulfiredoxin_sf"/>
</dbReference>
<dbReference type="InterPro" id="IPR003115">
    <property type="entry name" value="ParB_N"/>
</dbReference>
<protein>
    <recommendedName>
        <fullName evidence="3">Methyltransferase</fullName>
        <ecNumber evidence="3">2.1.1.-</ecNumber>
    </recommendedName>
</protein>
<dbReference type="PANTHER" id="PTHR33375:SF1">
    <property type="entry name" value="CHROMOSOME-PARTITIONING PROTEIN PARB-RELATED"/>
    <property type="match status" value="1"/>
</dbReference>
<dbReference type="GO" id="GO:0032259">
    <property type="term" value="P:methylation"/>
    <property type="evidence" value="ECO:0007669"/>
    <property type="project" value="UniProtKB-KW"/>
</dbReference>
<comment type="similarity">
    <text evidence="3">Belongs to the N(4)/N(6)-methyltransferase family.</text>
</comment>
<dbReference type="Pfam" id="PF01555">
    <property type="entry name" value="N6_N4_Mtase"/>
    <property type="match status" value="1"/>
</dbReference>
<accession>A0A2U1AQB9</accession>
<dbReference type="PANTHER" id="PTHR33375">
    <property type="entry name" value="CHROMOSOME-PARTITIONING PROTEIN PARB-RELATED"/>
    <property type="match status" value="1"/>
</dbReference>
<dbReference type="GO" id="GO:0008170">
    <property type="term" value="F:N-methyltransferase activity"/>
    <property type="evidence" value="ECO:0007669"/>
    <property type="project" value="InterPro"/>
</dbReference>
<dbReference type="OrthoDB" id="9800801at2"/>